<dbReference type="InterPro" id="IPR037804">
    <property type="entry name" value="SGF73"/>
</dbReference>
<dbReference type="PANTHER" id="PTHR47805">
    <property type="entry name" value="SAGA-ASSOCIATED FACTOR 73"/>
    <property type="match status" value="1"/>
</dbReference>
<feature type="compositionally biased region" description="Polar residues" evidence="1">
    <location>
        <begin position="341"/>
        <end position="359"/>
    </location>
</feature>
<sequence>MTPPPPKRREEQQQKIYRAYFQIYKRLFLFYNQSLLPVLAFSRPTLFFRKKSLISLRFKGYLIGSMVCSIGNGRMAVMARFLVAGRLSQNIAEEVSQQKFVTRYNCRELHESDEPNLLDEEDMHVFGLMPMTDPLDLVCCNACKKPVMASQYAAHAELCRLLNSAEEMTLELDGAIGCRKPPRKDRKKLLTASSNQATSFGEQERSETIVADDSVASELQLDGQPRVPSRISLDKKRNSPVDVASMMDGKGVIPENTDYSACVMPPPTKRNKFISTEHRLLSDDPETAFGLAKVISTVDPFTYIPAPLATKVYYSQRNTHLRSAVAYLHHAASSEGLQNSMMQPQASSQRGSLDAQTDGLTKEKRDPSVHQPDQILVQSSEMFVDKPGGCPAMANFSNQCPVDNVQIPQTASIGMLRSKYLPKPYSFAGKPGQSLGTMQQPSGTVPVL</sequence>
<evidence type="ECO:0000313" key="2">
    <source>
        <dbReference type="EMBL" id="VFU21637.1"/>
    </source>
</evidence>
<organism evidence="2">
    <name type="scientific">Salix viminalis</name>
    <name type="common">Common osier</name>
    <name type="synonym">Basket willow</name>
    <dbReference type="NCBI Taxonomy" id="40686"/>
    <lineage>
        <taxon>Eukaryota</taxon>
        <taxon>Viridiplantae</taxon>
        <taxon>Streptophyta</taxon>
        <taxon>Embryophyta</taxon>
        <taxon>Tracheophyta</taxon>
        <taxon>Spermatophyta</taxon>
        <taxon>Magnoliopsida</taxon>
        <taxon>eudicotyledons</taxon>
        <taxon>Gunneridae</taxon>
        <taxon>Pentapetalae</taxon>
        <taxon>rosids</taxon>
        <taxon>fabids</taxon>
        <taxon>Malpighiales</taxon>
        <taxon>Salicaceae</taxon>
        <taxon>Saliceae</taxon>
        <taxon>Salix</taxon>
    </lineage>
</organism>
<proteinExistence type="predicted"/>
<accession>A0A6N2K9S5</accession>
<feature type="compositionally biased region" description="Polar residues" evidence="1">
    <location>
        <begin position="191"/>
        <end position="201"/>
    </location>
</feature>
<protein>
    <recommendedName>
        <fullName evidence="3">SAGA-associated factor 11</fullName>
    </recommendedName>
</protein>
<reference evidence="2" key="1">
    <citation type="submission" date="2019-03" db="EMBL/GenBank/DDBJ databases">
        <authorList>
            <person name="Mank J."/>
            <person name="Almeida P."/>
        </authorList>
    </citation>
    <scope>NUCLEOTIDE SEQUENCE</scope>
    <source>
        <strain evidence="2">78183</strain>
    </source>
</reference>
<gene>
    <name evidence="2" type="ORF">SVIM_LOCUS15518</name>
</gene>
<name>A0A6N2K9S5_SALVM</name>
<dbReference type="AlphaFoldDB" id="A0A6N2K9S5"/>
<dbReference type="PANTHER" id="PTHR47805:SF1">
    <property type="entry name" value="SAGA-ASSOCIATED FACTOR 73"/>
    <property type="match status" value="1"/>
</dbReference>
<dbReference type="GO" id="GO:0000124">
    <property type="term" value="C:SAGA complex"/>
    <property type="evidence" value="ECO:0007669"/>
    <property type="project" value="InterPro"/>
</dbReference>
<evidence type="ECO:0008006" key="3">
    <source>
        <dbReference type="Google" id="ProtNLM"/>
    </source>
</evidence>
<feature type="region of interest" description="Disordered" evidence="1">
    <location>
        <begin position="182"/>
        <end position="207"/>
    </location>
</feature>
<feature type="region of interest" description="Disordered" evidence="1">
    <location>
        <begin position="341"/>
        <end position="371"/>
    </location>
</feature>
<dbReference type="EMBL" id="CAADRP010000003">
    <property type="protein sequence ID" value="VFU21637.1"/>
    <property type="molecule type" value="Genomic_DNA"/>
</dbReference>
<evidence type="ECO:0000256" key="1">
    <source>
        <dbReference type="SAM" id="MobiDB-lite"/>
    </source>
</evidence>